<protein>
    <recommendedName>
        <fullName evidence="1">DUF7597 domain-containing protein</fullName>
    </recommendedName>
</protein>
<dbReference type="Pfam" id="PF24530">
    <property type="entry name" value="DUF7597"/>
    <property type="match status" value="1"/>
</dbReference>
<dbReference type="InParanoid" id="A0A804PHP4"/>
<reference evidence="2" key="3">
    <citation type="submission" date="2021-05" db="UniProtKB">
        <authorList>
            <consortium name="EnsemblPlants"/>
        </authorList>
    </citation>
    <scope>IDENTIFICATION</scope>
    <source>
        <strain evidence="2">cv. B73</strain>
    </source>
</reference>
<reference evidence="3" key="1">
    <citation type="journal article" date="2009" name="Science">
        <title>The B73 maize genome: complexity, diversity, and dynamics.</title>
        <authorList>
            <person name="Schnable P.S."/>
            <person name="Ware D."/>
            <person name="Fulton R.S."/>
            <person name="Stein J.C."/>
            <person name="Wei F."/>
            <person name="Pasternak S."/>
            <person name="Liang C."/>
            <person name="Zhang J."/>
            <person name="Fulton L."/>
            <person name="Graves T.A."/>
            <person name="Minx P."/>
            <person name="Reily A.D."/>
            <person name="Courtney L."/>
            <person name="Kruchowski S.S."/>
            <person name="Tomlinson C."/>
            <person name="Strong C."/>
            <person name="Delehaunty K."/>
            <person name="Fronick C."/>
            <person name="Courtney B."/>
            <person name="Rock S.M."/>
            <person name="Belter E."/>
            <person name="Du F."/>
            <person name="Kim K."/>
            <person name="Abbott R.M."/>
            <person name="Cotton M."/>
            <person name="Levy A."/>
            <person name="Marchetto P."/>
            <person name="Ochoa K."/>
            <person name="Jackson S.M."/>
            <person name="Gillam B."/>
            <person name="Chen W."/>
            <person name="Yan L."/>
            <person name="Higginbotham J."/>
            <person name="Cardenas M."/>
            <person name="Waligorski J."/>
            <person name="Applebaum E."/>
            <person name="Phelps L."/>
            <person name="Falcone J."/>
            <person name="Kanchi K."/>
            <person name="Thane T."/>
            <person name="Scimone A."/>
            <person name="Thane N."/>
            <person name="Henke J."/>
            <person name="Wang T."/>
            <person name="Ruppert J."/>
            <person name="Shah N."/>
            <person name="Rotter K."/>
            <person name="Hodges J."/>
            <person name="Ingenthron E."/>
            <person name="Cordes M."/>
            <person name="Kohlberg S."/>
            <person name="Sgro J."/>
            <person name="Delgado B."/>
            <person name="Mead K."/>
            <person name="Chinwalla A."/>
            <person name="Leonard S."/>
            <person name="Crouse K."/>
            <person name="Collura K."/>
            <person name="Kudrna D."/>
            <person name="Currie J."/>
            <person name="He R."/>
            <person name="Angelova A."/>
            <person name="Rajasekar S."/>
            <person name="Mueller T."/>
            <person name="Lomeli R."/>
            <person name="Scara G."/>
            <person name="Ko A."/>
            <person name="Delaney K."/>
            <person name="Wissotski M."/>
            <person name="Lopez G."/>
            <person name="Campos D."/>
            <person name="Braidotti M."/>
            <person name="Ashley E."/>
            <person name="Golser W."/>
            <person name="Kim H."/>
            <person name="Lee S."/>
            <person name="Lin J."/>
            <person name="Dujmic Z."/>
            <person name="Kim W."/>
            <person name="Talag J."/>
            <person name="Zuccolo A."/>
            <person name="Fan C."/>
            <person name="Sebastian A."/>
            <person name="Kramer M."/>
            <person name="Spiegel L."/>
            <person name="Nascimento L."/>
            <person name="Zutavern T."/>
            <person name="Miller B."/>
            <person name="Ambroise C."/>
            <person name="Muller S."/>
            <person name="Spooner W."/>
            <person name="Narechania A."/>
            <person name="Ren L."/>
            <person name="Wei S."/>
            <person name="Kumari S."/>
            <person name="Faga B."/>
            <person name="Levy M.J."/>
            <person name="McMahan L."/>
            <person name="Van Buren P."/>
            <person name="Vaughn M.W."/>
            <person name="Ying K."/>
            <person name="Yeh C.-T."/>
            <person name="Emrich S.J."/>
            <person name="Jia Y."/>
            <person name="Kalyanaraman A."/>
            <person name="Hsia A.-P."/>
            <person name="Barbazuk W.B."/>
            <person name="Baucom R.S."/>
            <person name="Brutnell T.P."/>
            <person name="Carpita N.C."/>
            <person name="Chaparro C."/>
            <person name="Chia J.-M."/>
            <person name="Deragon J.-M."/>
            <person name="Estill J.C."/>
            <person name="Fu Y."/>
            <person name="Jeddeloh J.A."/>
            <person name="Han Y."/>
            <person name="Lee H."/>
            <person name="Li P."/>
            <person name="Lisch D.R."/>
            <person name="Liu S."/>
            <person name="Liu Z."/>
            <person name="Nagel D.H."/>
            <person name="McCann M.C."/>
            <person name="SanMiguel P."/>
            <person name="Myers A.M."/>
            <person name="Nettleton D."/>
            <person name="Nguyen J."/>
            <person name="Penning B.W."/>
            <person name="Ponnala L."/>
            <person name="Schneider K.L."/>
            <person name="Schwartz D.C."/>
            <person name="Sharma A."/>
            <person name="Soderlund C."/>
            <person name="Springer N.M."/>
            <person name="Sun Q."/>
            <person name="Wang H."/>
            <person name="Waterman M."/>
            <person name="Westerman R."/>
            <person name="Wolfgruber T.K."/>
            <person name="Yang L."/>
            <person name="Yu Y."/>
            <person name="Zhang L."/>
            <person name="Zhou S."/>
            <person name="Zhu Q."/>
            <person name="Bennetzen J.L."/>
            <person name="Dawe R.K."/>
            <person name="Jiang J."/>
            <person name="Jiang N."/>
            <person name="Presting G.G."/>
            <person name="Wessler S.R."/>
            <person name="Aluru S."/>
            <person name="Martienssen R.A."/>
            <person name="Clifton S.W."/>
            <person name="McCombie W.R."/>
            <person name="Wing R.A."/>
            <person name="Wilson R.K."/>
        </authorList>
    </citation>
    <scope>NUCLEOTIDE SEQUENCE [LARGE SCALE GENOMIC DNA]</scope>
    <source>
        <strain evidence="3">cv. B73</strain>
    </source>
</reference>
<proteinExistence type="predicted"/>
<dbReference type="PANTHER" id="PTHR33075">
    <property type="entry name" value="OS02G0499800 PROTEIN"/>
    <property type="match status" value="1"/>
</dbReference>
<sequence>MANFPVDPRPFHPPEFITMDGDANRRARARIHLALGQETHREDFVIAMDMEGVVQPADAGMWVNHIRDYLQNDLRLHVLSCFDHPFGLEIFEMGSLLQKDTLISCDIFNVEGTLVRFISPNRACNFREVEKDGFLMLGFPVTLMNDICIHQDMASFGKLLHWHNIPRIKSYVLVKCLYRSFNDVPRSIVLSQGDDSSSLGCF</sequence>
<dbReference type="Gramene" id="Zm00001eb239730_T001">
    <property type="protein sequence ID" value="Zm00001eb239730_P001"/>
    <property type="gene ID" value="Zm00001eb239730"/>
</dbReference>
<dbReference type="InterPro" id="IPR056018">
    <property type="entry name" value="DUF7597"/>
</dbReference>
<evidence type="ECO:0000259" key="1">
    <source>
        <dbReference type="Pfam" id="PF24530"/>
    </source>
</evidence>
<organism evidence="2 3">
    <name type="scientific">Zea mays</name>
    <name type="common">Maize</name>
    <dbReference type="NCBI Taxonomy" id="4577"/>
    <lineage>
        <taxon>Eukaryota</taxon>
        <taxon>Viridiplantae</taxon>
        <taxon>Streptophyta</taxon>
        <taxon>Embryophyta</taxon>
        <taxon>Tracheophyta</taxon>
        <taxon>Spermatophyta</taxon>
        <taxon>Magnoliopsida</taxon>
        <taxon>Liliopsida</taxon>
        <taxon>Poales</taxon>
        <taxon>Poaceae</taxon>
        <taxon>PACMAD clade</taxon>
        <taxon>Panicoideae</taxon>
        <taxon>Andropogonodae</taxon>
        <taxon>Andropogoneae</taxon>
        <taxon>Tripsacinae</taxon>
        <taxon>Zea</taxon>
    </lineage>
</organism>
<evidence type="ECO:0000313" key="2">
    <source>
        <dbReference type="EnsemblPlants" id="Zm00001eb239730_P001"/>
    </source>
</evidence>
<dbReference type="Proteomes" id="UP000007305">
    <property type="component" value="Chromosome 5"/>
</dbReference>
<dbReference type="AlphaFoldDB" id="A0A804PHP4"/>
<dbReference type="FunCoup" id="A0A804PHP4">
    <property type="interactions" value="1362"/>
</dbReference>
<evidence type="ECO:0000313" key="3">
    <source>
        <dbReference type="Proteomes" id="UP000007305"/>
    </source>
</evidence>
<keyword evidence="3" id="KW-1185">Reference proteome</keyword>
<feature type="domain" description="DUF7597" evidence="1">
    <location>
        <begin position="6"/>
        <end position="129"/>
    </location>
</feature>
<dbReference type="EnsemblPlants" id="Zm00001eb239730_T001">
    <property type="protein sequence ID" value="Zm00001eb239730_P001"/>
    <property type="gene ID" value="Zm00001eb239730"/>
</dbReference>
<name>A0A804PHP4_MAIZE</name>
<reference evidence="2" key="2">
    <citation type="submission" date="2019-07" db="EMBL/GenBank/DDBJ databases">
        <authorList>
            <person name="Seetharam A."/>
            <person name="Woodhouse M."/>
            <person name="Cannon E."/>
        </authorList>
    </citation>
    <scope>NUCLEOTIDE SEQUENCE [LARGE SCALE GENOMIC DNA]</scope>
    <source>
        <strain evidence="2">cv. B73</strain>
    </source>
</reference>
<accession>A0A804PHP4</accession>